<dbReference type="Pfam" id="PF00550">
    <property type="entry name" value="PP-binding"/>
    <property type="match status" value="1"/>
</dbReference>
<evidence type="ECO:0000313" key="2">
    <source>
        <dbReference type="EMBL" id="ADL52334.1"/>
    </source>
</evidence>
<evidence type="ECO:0000259" key="1">
    <source>
        <dbReference type="PROSITE" id="PS50075"/>
    </source>
</evidence>
<sequence length="77" mass="9117">MEEIMEKLLAYVTKSTNSKEIYSTDNIFEKGLVHSLFAMQLILYIEKEFDIELEDEELDFDKIKSVKDITELVYSKM</sequence>
<proteinExistence type="predicted"/>
<dbReference type="Gene3D" id="1.10.1200.10">
    <property type="entry name" value="ACP-like"/>
    <property type="match status" value="1"/>
</dbReference>
<feature type="domain" description="Carrier" evidence="1">
    <location>
        <begin position="1"/>
        <end position="77"/>
    </location>
</feature>
<dbReference type="RefSeq" id="WP_010075607.1">
    <property type="nucleotide sequence ID" value="NC_014393.1"/>
</dbReference>
<dbReference type="HOGENOM" id="CLU_108696_16_4_9"/>
<name>D9SRA5_CLOC7</name>
<reference evidence="2 3" key="1">
    <citation type="submission" date="2010-08" db="EMBL/GenBank/DDBJ databases">
        <title>Complete sequence of Clostridium cellulovorans 743B.</title>
        <authorList>
            <consortium name="US DOE Joint Genome Institute"/>
            <person name="Lucas S."/>
            <person name="Copeland A."/>
            <person name="Lapidus A."/>
            <person name="Cheng J.-F."/>
            <person name="Bruce D."/>
            <person name="Goodwin L."/>
            <person name="Pitluck S."/>
            <person name="Chertkov O."/>
            <person name="Detter J.C."/>
            <person name="Han C."/>
            <person name="Tapia R."/>
            <person name="Land M."/>
            <person name="Hauser L."/>
            <person name="Chang Y.-J."/>
            <person name="Jeffries C."/>
            <person name="Kyrpides N."/>
            <person name="Ivanova N."/>
            <person name="Mikhailova N."/>
            <person name="Hemme C.L."/>
            <person name="Woyke T."/>
        </authorList>
    </citation>
    <scope>NUCLEOTIDE SEQUENCE [LARGE SCALE GENOMIC DNA]</scope>
    <source>
        <strain evidence="3">ATCC 35296 / DSM 3052 / OCM 3 / 743B</strain>
    </source>
</reference>
<dbReference type="KEGG" id="ccb:Clocel_2630"/>
<protein>
    <submittedName>
        <fullName evidence="2">Phosphopantetheine-binding</fullName>
    </submittedName>
</protein>
<dbReference type="eggNOG" id="COG0236">
    <property type="taxonomic scope" value="Bacteria"/>
</dbReference>
<dbReference type="OrthoDB" id="677810at2"/>
<dbReference type="EMBL" id="CP002160">
    <property type="protein sequence ID" value="ADL52334.1"/>
    <property type="molecule type" value="Genomic_DNA"/>
</dbReference>
<dbReference type="Proteomes" id="UP000002730">
    <property type="component" value="Chromosome"/>
</dbReference>
<accession>D9SRA5</accession>
<organism evidence="2 3">
    <name type="scientific">Clostridium cellulovorans (strain ATCC 35296 / DSM 3052 / OCM 3 / 743B)</name>
    <dbReference type="NCBI Taxonomy" id="573061"/>
    <lineage>
        <taxon>Bacteria</taxon>
        <taxon>Bacillati</taxon>
        <taxon>Bacillota</taxon>
        <taxon>Clostridia</taxon>
        <taxon>Eubacteriales</taxon>
        <taxon>Clostridiaceae</taxon>
        <taxon>Clostridium</taxon>
    </lineage>
</organism>
<dbReference type="PROSITE" id="PS50075">
    <property type="entry name" value="CARRIER"/>
    <property type="match status" value="1"/>
</dbReference>
<dbReference type="STRING" id="573061.Clocel_2630"/>
<keyword evidence="3" id="KW-1185">Reference proteome</keyword>
<dbReference type="InterPro" id="IPR009081">
    <property type="entry name" value="PP-bd_ACP"/>
</dbReference>
<dbReference type="SUPFAM" id="SSF47336">
    <property type="entry name" value="ACP-like"/>
    <property type="match status" value="1"/>
</dbReference>
<gene>
    <name evidence="2" type="ordered locus">Clocel_2630</name>
</gene>
<dbReference type="InterPro" id="IPR036736">
    <property type="entry name" value="ACP-like_sf"/>
</dbReference>
<evidence type="ECO:0000313" key="3">
    <source>
        <dbReference type="Proteomes" id="UP000002730"/>
    </source>
</evidence>
<dbReference type="AlphaFoldDB" id="D9SRA5"/>